<dbReference type="Gene3D" id="2.60.40.10">
    <property type="entry name" value="Immunoglobulins"/>
    <property type="match status" value="1"/>
</dbReference>
<dbReference type="AlphaFoldDB" id="A0A1S1YUA3"/>
<dbReference type="PANTHER" id="PTHR43156">
    <property type="entry name" value="STAGE II SPORULATION PROTEIN E-RELATED"/>
    <property type="match status" value="1"/>
</dbReference>
<gene>
    <name evidence="5" type="ORF">NH26_23735</name>
</gene>
<feature type="domain" description="PPM-type phosphatase" evidence="4">
    <location>
        <begin position="898"/>
        <end position="1126"/>
    </location>
</feature>
<evidence type="ECO:0000259" key="4">
    <source>
        <dbReference type="SMART" id="SM00331"/>
    </source>
</evidence>
<dbReference type="EMBL" id="JRYR02000002">
    <property type="protein sequence ID" value="OHX64586.1"/>
    <property type="molecule type" value="Genomic_DNA"/>
</dbReference>
<dbReference type="InterPro" id="IPR011110">
    <property type="entry name" value="Reg_prop"/>
</dbReference>
<keyword evidence="3" id="KW-1133">Transmembrane helix</keyword>
<dbReference type="InterPro" id="IPR036457">
    <property type="entry name" value="PPM-type-like_dom_sf"/>
</dbReference>
<dbReference type="InterPro" id="IPR015943">
    <property type="entry name" value="WD40/YVTN_repeat-like_dom_sf"/>
</dbReference>
<evidence type="ECO:0000313" key="6">
    <source>
        <dbReference type="Proteomes" id="UP000179797"/>
    </source>
</evidence>
<dbReference type="Pfam" id="PF07494">
    <property type="entry name" value="Reg_prop"/>
    <property type="match status" value="1"/>
</dbReference>
<keyword evidence="3" id="KW-0812">Transmembrane</keyword>
<sequence length="1126" mass="129733">MKWIYFFLITSLLAINAFSNPIEDEKPKPHIRYLNTLDGLSTIDIISIEEDKQGKIWFGNKGGAKGFDVFDGKKFSKWETIENNWLIKNVLKSHKLSNGKVWTLYQNFGNQGSLGVLEPVEKKVFYHHLVKDEQGNQKDLKQIKFIDFFFNEKEDLVYLLDDAKTLYKLTLDEDKRPGVITEINTPIDASKAKYAQTSIYVDIKETIWISHGFHLFMKKDLDQKFREVPSVGTNKDYIINGAYKTKKGNVLWLTNFGIYTVRKGKFVKVISDENHPLNKTKVSSIIEDELGNFWIGTWDGLCRMKSLTSSAKYEIIDNSMEGKIFNCITADSFGGIWFSVKQKGVGYINLYDTSFGIIRHKNNKGKDKYIDGYFKDSKGREWFLTDYGLSVYDPSKKRLGKYKREQKASNKTFPQTDALGIFETKDGSIWIYFVNLYLCRVVGNDVQNLHLDFRYLNMNIIRNISGIQEDDNGLLWISSVEKGVASYNPKTFKLNNYSDPELKIGAISIAKDPLSNSIWFGTSKKGVFKFDVDKKGYPNNIKNYKVSNNINKDNLPIRFLQFDNNHILWGGNRNKYIFNKSDADSIFKTVGVFNDVKDQVFNNIMVDDGAIWIVGDHINYYDLEKKTMINFSPNITKNSLFGKANIFKTDDGNYYFSGSNGVVYTNKSNIEFSPYHPKIYFNDLYVNGERLTNGVNAENEVILKQHLSKTKQLKLSYENNDVAIQLIGIYPPSTGQLIYFYRLKGLNNKWFSTTNEMINFGAITPGDYTIEVYAVDDQGNKSEINAMPLTIQKPWWMYTVVWFAAVLLLIIFGVIIYKMKVKQHKQKAKELEAIVQERTKEIQIRNEELHHQSEELEQQRDNLFEANQTISLKNEMITQSLNYAKTIQETILPIEDQLDAVFTKHYVYYQPKDIVSGDFYWMANEGNRTVIACVDCTGHGVPGALMSMVGNAILNQIIKEKKIFSTKEILQVLDERIKKLLKQEKGFNDDGMDLSICCLEDKGEKIKLTFSGAKNDLYYARSFENQLSVIKGTKRHIGGKISSSREFEEETLYFLKGDRIYLFTDGIIDQHDENRKRFGKKRLIQLIEETMSNSVDEQGELIVDTVGKYSENQTQRDDITFMAMAL</sequence>
<dbReference type="SMART" id="SM00331">
    <property type="entry name" value="PP2C_SIG"/>
    <property type="match status" value="1"/>
</dbReference>
<dbReference type="OrthoDB" id="9809670at2"/>
<dbReference type="STRING" id="915059.NH26_23735"/>
<name>A0A1S1YUA3_FLAPC</name>
<dbReference type="Gene3D" id="2.130.10.10">
    <property type="entry name" value="YVTN repeat-like/Quinoprotein amine dehydrogenase"/>
    <property type="match status" value="3"/>
</dbReference>
<dbReference type="Proteomes" id="UP000179797">
    <property type="component" value="Unassembled WGS sequence"/>
</dbReference>
<dbReference type="PANTHER" id="PTHR43156:SF9">
    <property type="entry name" value="HAMP DOMAIN-CONTAINING PROTEIN"/>
    <property type="match status" value="1"/>
</dbReference>
<evidence type="ECO:0000313" key="5">
    <source>
        <dbReference type="EMBL" id="OHX64586.1"/>
    </source>
</evidence>
<reference evidence="5 6" key="1">
    <citation type="journal article" date="2012" name="Int. J. Syst. Evol. Microbiol.">
        <title>Flammeovirga pacifica sp. nov., isolated from deep-sea sediment.</title>
        <authorList>
            <person name="Xu H."/>
            <person name="Fu Y."/>
            <person name="Yang N."/>
            <person name="Ding Z."/>
            <person name="Lai Q."/>
            <person name="Zeng R."/>
        </authorList>
    </citation>
    <scope>NUCLEOTIDE SEQUENCE [LARGE SCALE GENOMIC DNA]</scope>
    <source>
        <strain evidence="6">DSM 24597 / LMG 26175 / WPAGA1</strain>
    </source>
</reference>
<proteinExistence type="predicted"/>
<dbReference type="Gene3D" id="3.60.40.10">
    <property type="entry name" value="PPM-type phosphatase domain"/>
    <property type="match status" value="1"/>
</dbReference>
<accession>A0A1S1YUA3</accession>
<protein>
    <recommendedName>
        <fullName evidence="4">PPM-type phosphatase domain-containing protein</fullName>
    </recommendedName>
</protein>
<keyword evidence="2" id="KW-0175">Coiled coil</keyword>
<comment type="caution">
    <text evidence="5">The sequence shown here is derived from an EMBL/GenBank/DDBJ whole genome shotgun (WGS) entry which is preliminary data.</text>
</comment>
<feature type="transmembrane region" description="Helical" evidence="3">
    <location>
        <begin position="795"/>
        <end position="817"/>
    </location>
</feature>
<dbReference type="InterPro" id="IPR013783">
    <property type="entry name" value="Ig-like_fold"/>
</dbReference>
<dbReference type="InterPro" id="IPR001932">
    <property type="entry name" value="PPM-type_phosphatase-like_dom"/>
</dbReference>
<evidence type="ECO:0000256" key="2">
    <source>
        <dbReference type="SAM" id="Coils"/>
    </source>
</evidence>
<dbReference type="RefSeq" id="WP_044217137.1">
    <property type="nucleotide sequence ID" value="NZ_JRYR02000002.1"/>
</dbReference>
<evidence type="ECO:0000256" key="3">
    <source>
        <dbReference type="SAM" id="Phobius"/>
    </source>
</evidence>
<dbReference type="InterPro" id="IPR011123">
    <property type="entry name" value="Y_Y_Y"/>
</dbReference>
<feature type="coiled-coil region" evidence="2">
    <location>
        <begin position="821"/>
        <end position="869"/>
    </location>
</feature>
<keyword evidence="3" id="KW-0472">Membrane</keyword>
<dbReference type="GO" id="GO:0016791">
    <property type="term" value="F:phosphatase activity"/>
    <property type="evidence" value="ECO:0007669"/>
    <property type="project" value="TreeGrafter"/>
</dbReference>
<dbReference type="Pfam" id="PF07228">
    <property type="entry name" value="SpoIIE"/>
    <property type="match status" value="1"/>
</dbReference>
<organism evidence="5 6">
    <name type="scientific">Flammeovirga pacifica</name>
    <dbReference type="NCBI Taxonomy" id="915059"/>
    <lineage>
        <taxon>Bacteria</taxon>
        <taxon>Pseudomonadati</taxon>
        <taxon>Bacteroidota</taxon>
        <taxon>Cytophagia</taxon>
        <taxon>Cytophagales</taxon>
        <taxon>Flammeovirgaceae</taxon>
        <taxon>Flammeovirga</taxon>
    </lineage>
</organism>
<dbReference type="SUPFAM" id="SSF63829">
    <property type="entry name" value="Calcium-dependent phosphotriesterase"/>
    <property type="match status" value="2"/>
</dbReference>
<keyword evidence="6" id="KW-1185">Reference proteome</keyword>
<keyword evidence="1" id="KW-0378">Hydrolase</keyword>
<evidence type="ECO:0000256" key="1">
    <source>
        <dbReference type="ARBA" id="ARBA00022801"/>
    </source>
</evidence>
<dbReference type="InterPro" id="IPR052016">
    <property type="entry name" value="Bact_Sigma-Reg"/>
</dbReference>
<dbReference type="Pfam" id="PF07495">
    <property type="entry name" value="Y_Y_Y"/>
    <property type="match status" value="1"/>
</dbReference>